<comment type="caution">
    <text evidence="1">The sequence shown here is derived from an EMBL/GenBank/DDBJ whole genome shotgun (WGS) entry which is preliminary data.</text>
</comment>
<evidence type="ECO:0000313" key="2">
    <source>
        <dbReference type="Proteomes" id="UP001060215"/>
    </source>
</evidence>
<reference evidence="1 2" key="1">
    <citation type="journal article" date="2022" name="Plant J.">
        <title>Chromosome-level genome of Camellia lanceoleosa provides a valuable resource for understanding genome evolution and self-incompatibility.</title>
        <authorList>
            <person name="Gong W."/>
            <person name="Xiao S."/>
            <person name="Wang L."/>
            <person name="Liao Z."/>
            <person name="Chang Y."/>
            <person name="Mo W."/>
            <person name="Hu G."/>
            <person name="Li W."/>
            <person name="Zhao G."/>
            <person name="Zhu H."/>
            <person name="Hu X."/>
            <person name="Ji K."/>
            <person name="Xiang X."/>
            <person name="Song Q."/>
            <person name="Yuan D."/>
            <person name="Jin S."/>
            <person name="Zhang L."/>
        </authorList>
    </citation>
    <scope>NUCLEOTIDE SEQUENCE [LARGE SCALE GENOMIC DNA]</scope>
    <source>
        <strain evidence="1">SQ_2022a</strain>
    </source>
</reference>
<gene>
    <name evidence="1" type="ORF">LOK49_LG06G00984</name>
</gene>
<sequence>MLREALQDERINGEAFIGTDGLQFSHKLIPSKTEEKTVDVHRQLGFATVGVTRWSRRLPELKRKGNSEWEDMRGKLYFAVLTEMKFKFFLFVF</sequence>
<dbReference type="Proteomes" id="UP001060215">
    <property type="component" value="Chromosome 5"/>
</dbReference>
<organism evidence="1 2">
    <name type="scientific">Camellia lanceoleosa</name>
    <dbReference type="NCBI Taxonomy" id="1840588"/>
    <lineage>
        <taxon>Eukaryota</taxon>
        <taxon>Viridiplantae</taxon>
        <taxon>Streptophyta</taxon>
        <taxon>Embryophyta</taxon>
        <taxon>Tracheophyta</taxon>
        <taxon>Spermatophyta</taxon>
        <taxon>Magnoliopsida</taxon>
        <taxon>eudicotyledons</taxon>
        <taxon>Gunneridae</taxon>
        <taxon>Pentapetalae</taxon>
        <taxon>asterids</taxon>
        <taxon>Ericales</taxon>
        <taxon>Theaceae</taxon>
        <taxon>Camellia</taxon>
    </lineage>
</organism>
<evidence type="ECO:0000313" key="1">
    <source>
        <dbReference type="EMBL" id="KAI8010025.1"/>
    </source>
</evidence>
<accession>A0ACC0HA09</accession>
<keyword evidence="2" id="KW-1185">Reference proteome</keyword>
<protein>
    <submittedName>
        <fullName evidence="1">Dynamin-like protein ARC5</fullName>
    </submittedName>
</protein>
<dbReference type="EMBL" id="CM045762">
    <property type="protein sequence ID" value="KAI8010025.1"/>
    <property type="molecule type" value="Genomic_DNA"/>
</dbReference>
<proteinExistence type="predicted"/>
<name>A0ACC0HA09_9ERIC</name>